<reference evidence="2" key="1">
    <citation type="submission" date="2019-10" db="EMBL/GenBank/DDBJ databases">
        <authorList>
            <person name="Zhang R."/>
            <person name="Pan Y."/>
            <person name="Wang J."/>
            <person name="Ma R."/>
            <person name="Yu S."/>
        </authorList>
    </citation>
    <scope>NUCLEOTIDE SEQUENCE</scope>
    <source>
        <strain evidence="2">LA-IB0</strain>
        <tissue evidence="2">Leaf</tissue>
    </source>
</reference>
<comment type="caution">
    <text evidence="2">The sequence shown here is derived from an EMBL/GenBank/DDBJ whole genome shotgun (WGS) entry which is preliminary data.</text>
</comment>
<keyword evidence="3" id="KW-1185">Reference proteome</keyword>
<protein>
    <recommendedName>
        <fullName evidence="1">Putative plant transposon protein domain-containing protein</fullName>
    </recommendedName>
</protein>
<feature type="domain" description="Putative plant transposon protein" evidence="1">
    <location>
        <begin position="69"/>
        <end position="184"/>
    </location>
</feature>
<dbReference type="Pfam" id="PF20167">
    <property type="entry name" value="Transposase_32"/>
    <property type="match status" value="1"/>
</dbReference>
<dbReference type="EMBL" id="WHWC01000006">
    <property type="protein sequence ID" value="KAG8380841.1"/>
    <property type="molecule type" value="Genomic_DNA"/>
</dbReference>
<name>A0AAV6XD91_9LAMI</name>
<sequence length="275" mass="30906">MVRKKAKTTGASTSSTWDITPCAITPTFMTDTAQKRFHEYLSNRAIFQERSLIVILGRTPQSIASQKAFVEQSQLAILPLVREFYVNILDHSHYKVKIRGIDVPFTDATIAKNLSVEYLSNDDCHNWQPQGDEWDTIRTTLCTPEIQWTIQNNRYHSLPYSMLKSELKLWFHFIVDRIMPTTHTPGTPPPIAPTNDDIPLSCNAFVRARANRGGTDRLRWCTAFAQPSHHNDAATPCYGSSQAVLSLPDDPRFSPWSAPPSAVLDMSTAILMGGD</sequence>
<proteinExistence type="predicted"/>
<gene>
    <name evidence="2" type="ORF">BUALT_Bualt06G0058400</name>
</gene>
<dbReference type="Proteomes" id="UP000826271">
    <property type="component" value="Unassembled WGS sequence"/>
</dbReference>
<organism evidence="2 3">
    <name type="scientific">Buddleja alternifolia</name>
    <dbReference type="NCBI Taxonomy" id="168488"/>
    <lineage>
        <taxon>Eukaryota</taxon>
        <taxon>Viridiplantae</taxon>
        <taxon>Streptophyta</taxon>
        <taxon>Embryophyta</taxon>
        <taxon>Tracheophyta</taxon>
        <taxon>Spermatophyta</taxon>
        <taxon>Magnoliopsida</taxon>
        <taxon>eudicotyledons</taxon>
        <taxon>Gunneridae</taxon>
        <taxon>Pentapetalae</taxon>
        <taxon>asterids</taxon>
        <taxon>lamiids</taxon>
        <taxon>Lamiales</taxon>
        <taxon>Scrophulariaceae</taxon>
        <taxon>Buddlejeae</taxon>
        <taxon>Buddleja</taxon>
    </lineage>
</organism>
<dbReference type="AlphaFoldDB" id="A0AAV6XD91"/>
<dbReference type="InterPro" id="IPR046796">
    <property type="entry name" value="Transposase_32_dom"/>
</dbReference>
<evidence type="ECO:0000259" key="1">
    <source>
        <dbReference type="Pfam" id="PF20167"/>
    </source>
</evidence>
<evidence type="ECO:0000313" key="2">
    <source>
        <dbReference type="EMBL" id="KAG8380841.1"/>
    </source>
</evidence>
<accession>A0AAV6XD91</accession>
<evidence type="ECO:0000313" key="3">
    <source>
        <dbReference type="Proteomes" id="UP000826271"/>
    </source>
</evidence>